<dbReference type="GO" id="GO:0005975">
    <property type="term" value="P:carbohydrate metabolic process"/>
    <property type="evidence" value="ECO:0007669"/>
    <property type="project" value="InterPro"/>
</dbReference>
<sequence length="212" mass="24899">MLLVKTPKIIKLLFQKLVWNIPANKKVVYLTFDDGPTKEITEWVLKQLEQYHAKATFFCIGKNITEEPEIFNKIIHAGHAIGNHTYNHLNAWKTNQKNYMNNVLQTEEVIKEYYPEFTENRKLFRPPYGKFTPSLIKRLRKECYTIIAWDIISEDYDTTLTTEKVYNNVVNHVEPGSIIVFHDSKKAFKNLHNVLPKVLEHLSNKGYTFKAI</sequence>
<keyword evidence="5" id="KW-1185">Reference proteome</keyword>
<dbReference type="SUPFAM" id="SSF88713">
    <property type="entry name" value="Glycoside hydrolase/deacetylase"/>
    <property type="match status" value="1"/>
</dbReference>
<feature type="domain" description="NodB homology" evidence="3">
    <location>
        <begin position="26"/>
        <end position="210"/>
    </location>
</feature>
<accession>A0A9W6B2B7</accession>
<evidence type="ECO:0000313" key="5">
    <source>
        <dbReference type="Proteomes" id="UP001143545"/>
    </source>
</evidence>
<dbReference type="InterPro" id="IPR011330">
    <property type="entry name" value="Glyco_hydro/deAcase_b/a-brl"/>
</dbReference>
<dbReference type="GO" id="GO:0016020">
    <property type="term" value="C:membrane"/>
    <property type="evidence" value="ECO:0007669"/>
    <property type="project" value="TreeGrafter"/>
</dbReference>
<comment type="caution">
    <text evidence="4">The sequence shown here is derived from an EMBL/GenBank/DDBJ whole genome shotgun (WGS) entry which is preliminary data.</text>
</comment>
<protein>
    <submittedName>
        <fullName evidence="4">Polysaccharide deacetylase</fullName>
    </submittedName>
</protein>
<evidence type="ECO:0000256" key="1">
    <source>
        <dbReference type="ARBA" id="ARBA00022723"/>
    </source>
</evidence>
<keyword evidence="2" id="KW-0378">Hydrolase</keyword>
<dbReference type="AlphaFoldDB" id="A0A9W6B2B7"/>
<evidence type="ECO:0000259" key="3">
    <source>
        <dbReference type="PROSITE" id="PS51677"/>
    </source>
</evidence>
<reference evidence="4" key="1">
    <citation type="submission" date="2022-07" db="EMBL/GenBank/DDBJ databases">
        <title>Taxonomy of Novel Oxalotrophic and Methylotrophic Bacteria.</title>
        <authorList>
            <person name="Sahin N."/>
            <person name="Tani A."/>
        </authorList>
    </citation>
    <scope>NUCLEOTIDE SEQUENCE</scope>
    <source>
        <strain evidence="4">AM327</strain>
    </source>
</reference>
<evidence type="ECO:0000256" key="2">
    <source>
        <dbReference type="ARBA" id="ARBA00022801"/>
    </source>
</evidence>
<proteinExistence type="predicted"/>
<keyword evidence="1" id="KW-0479">Metal-binding</keyword>
<dbReference type="PROSITE" id="PS51677">
    <property type="entry name" value="NODB"/>
    <property type="match status" value="1"/>
</dbReference>
<dbReference type="CDD" id="cd10917">
    <property type="entry name" value="CE4_NodB_like_6s_7s"/>
    <property type="match status" value="1"/>
</dbReference>
<dbReference type="GO" id="GO:0016810">
    <property type="term" value="F:hydrolase activity, acting on carbon-nitrogen (but not peptide) bonds"/>
    <property type="evidence" value="ECO:0007669"/>
    <property type="project" value="InterPro"/>
</dbReference>
<dbReference type="InterPro" id="IPR002509">
    <property type="entry name" value="NODB_dom"/>
</dbReference>
<dbReference type="GO" id="GO:0046872">
    <property type="term" value="F:metal ion binding"/>
    <property type="evidence" value="ECO:0007669"/>
    <property type="project" value="UniProtKB-KW"/>
</dbReference>
<dbReference type="InterPro" id="IPR050248">
    <property type="entry name" value="Polysacc_deacetylase_ArnD"/>
</dbReference>
<dbReference type="Gene3D" id="3.20.20.370">
    <property type="entry name" value="Glycoside hydrolase/deacetylase"/>
    <property type="match status" value="1"/>
</dbReference>
<gene>
    <name evidence="4" type="ORF">NBRC110019_00250</name>
</gene>
<dbReference type="Pfam" id="PF01522">
    <property type="entry name" value="Polysacc_deac_1"/>
    <property type="match status" value="1"/>
</dbReference>
<dbReference type="PANTHER" id="PTHR10587:SF133">
    <property type="entry name" value="CHITIN DEACETYLASE 1-RELATED"/>
    <property type="match status" value="1"/>
</dbReference>
<evidence type="ECO:0000313" key="4">
    <source>
        <dbReference type="EMBL" id="GLB50986.1"/>
    </source>
</evidence>
<organism evidence="4 5">
    <name type="scientific">Neptunitalea chrysea</name>
    <dbReference type="NCBI Taxonomy" id="1647581"/>
    <lineage>
        <taxon>Bacteria</taxon>
        <taxon>Pseudomonadati</taxon>
        <taxon>Bacteroidota</taxon>
        <taxon>Flavobacteriia</taxon>
        <taxon>Flavobacteriales</taxon>
        <taxon>Flavobacteriaceae</taxon>
        <taxon>Neptunitalea</taxon>
    </lineage>
</organism>
<dbReference type="PANTHER" id="PTHR10587">
    <property type="entry name" value="GLYCOSYL TRANSFERASE-RELATED"/>
    <property type="match status" value="1"/>
</dbReference>
<dbReference type="Proteomes" id="UP001143545">
    <property type="component" value="Unassembled WGS sequence"/>
</dbReference>
<dbReference type="EMBL" id="BRVP01000001">
    <property type="protein sequence ID" value="GLB50986.1"/>
    <property type="molecule type" value="Genomic_DNA"/>
</dbReference>
<name>A0A9W6B2B7_9FLAO</name>
<dbReference type="RefSeq" id="WP_281751073.1">
    <property type="nucleotide sequence ID" value="NZ_BRVP01000001.1"/>
</dbReference>